<dbReference type="EMBL" id="JAVRJZ010000013">
    <property type="protein sequence ID" value="KAK2714388.1"/>
    <property type="molecule type" value="Genomic_DNA"/>
</dbReference>
<proteinExistence type="predicted"/>
<dbReference type="Proteomes" id="UP001187531">
    <property type="component" value="Unassembled WGS sequence"/>
</dbReference>
<feature type="compositionally biased region" description="Acidic residues" evidence="1">
    <location>
        <begin position="339"/>
        <end position="363"/>
    </location>
</feature>
<dbReference type="AlphaFoldDB" id="A0AA88L0G5"/>
<keyword evidence="4" id="KW-1185">Reference proteome</keyword>
<reference evidence="3" key="1">
    <citation type="submission" date="2023-07" db="EMBL/GenBank/DDBJ databases">
        <title>Chromosome-level genome assembly of Artemia franciscana.</title>
        <authorList>
            <person name="Jo E."/>
        </authorList>
    </citation>
    <scope>NUCLEOTIDE SEQUENCE</scope>
    <source>
        <tissue evidence="3">Whole body</tissue>
    </source>
</reference>
<evidence type="ECO:0000256" key="1">
    <source>
        <dbReference type="SAM" id="MobiDB-lite"/>
    </source>
</evidence>
<protein>
    <submittedName>
        <fullName evidence="3">Uncharacterized protein</fullName>
    </submittedName>
</protein>
<gene>
    <name evidence="3" type="ORF">QYM36_008825</name>
</gene>
<keyword evidence="2" id="KW-0812">Transmembrane</keyword>
<keyword evidence="2" id="KW-0472">Membrane</keyword>
<keyword evidence="2" id="KW-1133">Transmembrane helix</keyword>
<evidence type="ECO:0000313" key="4">
    <source>
        <dbReference type="Proteomes" id="UP001187531"/>
    </source>
</evidence>
<sequence length="648" mass="75644">MSAQVYQIETFFWYAYKIISILLVFGLFIYASGLGSHLIYGLFDDFDEKAIIREMKMKYNLEKDRSEYLDINEPDMEETDYNKLVDNPNDDDLYSLHFGKIKSLPLKKEDVTCSFGDNGTALVSINNTYHLKLQQNRKLFSTIFQVQLKYYTSNGMLRTKSYKPNLHNFFVGHVINRSEPNWVNMYVDKDCDIMGTVHLEDEEFTIHPGYYYTRIYRNISSNILAKTEAKGIPVFRHQFLRYSQTSRKPDPGLDPDLIKTANINKPVCTVAVNAHHSMLYGPLGRHGNEIHHTFRYMSLMVAEASKILEDLIIPAFKNTIKGRDKTERKKPEVHKNETQEVEYEEREVDDEQEIPDEKSEDEDKERKKPPPFFKGLFLSIDEMVIYLNGNNDSIYNLRSAKELQVVNVKNQTGTIDYSQYRKNVENYLAEFNATTSGGVGIKDFFLNHVLSKERKATDAIQGDLLRMPKFSKLDKLKWTTDTEREGYKHEDDWNCLRIMFTSDNFFKNVIDRQKIAYSNQRSVCAETHGLNTILTKITTIHPPPPLPLVRPIQALERLERLDIVYTWLANHIASSFGLGHDCFGLKKQMTRGRGDQKKEVNEKFITNRYIRKHMSRFVHGSEELELLQSECFIEFIEEKKSIWDIMLE</sequence>
<comment type="caution">
    <text evidence="3">The sequence shown here is derived from an EMBL/GenBank/DDBJ whole genome shotgun (WGS) entry which is preliminary data.</text>
</comment>
<accession>A0AA88L0G5</accession>
<feature type="compositionally biased region" description="Basic and acidic residues" evidence="1">
    <location>
        <begin position="324"/>
        <end position="338"/>
    </location>
</feature>
<feature type="transmembrane region" description="Helical" evidence="2">
    <location>
        <begin position="12"/>
        <end position="31"/>
    </location>
</feature>
<evidence type="ECO:0000313" key="3">
    <source>
        <dbReference type="EMBL" id="KAK2714388.1"/>
    </source>
</evidence>
<evidence type="ECO:0000256" key="2">
    <source>
        <dbReference type="SAM" id="Phobius"/>
    </source>
</evidence>
<name>A0AA88L0G5_ARTSF</name>
<feature type="region of interest" description="Disordered" evidence="1">
    <location>
        <begin position="324"/>
        <end position="370"/>
    </location>
</feature>
<organism evidence="3 4">
    <name type="scientific">Artemia franciscana</name>
    <name type="common">Brine shrimp</name>
    <name type="synonym">Artemia sanfranciscana</name>
    <dbReference type="NCBI Taxonomy" id="6661"/>
    <lineage>
        <taxon>Eukaryota</taxon>
        <taxon>Metazoa</taxon>
        <taxon>Ecdysozoa</taxon>
        <taxon>Arthropoda</taxon>
        <taxon>Crustacea</taxon>
        <taxon>Branchiopoda</taxon>
        <taxon>Anostraca</taxon>
        <taxon>Artemiidae</taxon>
        <taxon>Artemia</taxon>
    </lineage>
</organism>